<dbReference type="GO" id="GO:0003677">
    <property type="term" value="F:DNA binding"/>
    <property type="evidence" value="ECO:0007669"/>
    <property type="project" value="InterPro"/>
</dbReference>
<dbReference type="EMBL" id="MNCJ02000319">
    <property type="protein sequence ID" value="KAF5810447.1"/>
    <property type="molecule type" value="Genomic_DNA"/>
</dbReference>
<evidence type="ECO:0000256" key="4">
    <source>
        <dbReference type="PROSITE-ProRule" id="PRU00027"/>
    </source>
</evidence>
<sequence>MFSKNARKDPSWKHGEEVQVPNQKKGYKYVKCKFCSKVITGGVKRLKEHLACTHRDVAACSQVPAEVKEEMTQYLKDFKNIKFAAQRNFEENVGSRAYYTGGSASVSDRGVRGPMDRHLVNEEGSQPTEKMTPVNAKEHRNQVSKDIGRFFYENGIPFNVANSPSFTSMLRSVGNYGRGLKPPTMHELRTWILKEEVKTTTKMVNEIKATWKTTGVSLLSDGWSDMRNRSLINFLVNNQYGTVFLKTVDASDCVKDANKIFELLDAVVEEIEEDVVVQVVTDNASAYKKAGELLMKKSATT</sequence>
<evidence type="ECO:0000313" key="7">
    <source>
        <dbReference type="EMBL" id="KAF5810447.1"/>
    </source>
</evidence>
<evidence type="ECO:0000256" key="3">
    <source>
        <dbReference type="ARBA" id="ARBA00022833"/>
    </source>
</evidence>
<dbReference type="AlphaFoldDB" id="A0A9K3J8I8"/>
<protein>
    <submittedName>
        <fullName evidence="7">Transcription factor/ chromatin remodeling BED-type(Zn) family</fullName>
    </submittedName>
</protein>
<comment type="caution">
    <text evidence="7">The sequence shown here is derived from an EMBL/GenBank/DDBJ whole genome shotgun (WGS) entry which is preliminary data.</text>
</comment>
<organism evidence="7 8">
    <name type="scientific">Helianthus annuus</name>
    <name type="common">Common sunflower</name>
    <dbReference type="NCBI Taxonomy" id="4232"/>
    <lineage>
        <taxon>Eukaryota</taxon>
        <taxon>Viridiplantae</taxon>
        <taxon>Streptophyta</taxon>
        <taxon>Embryophyta</taxon>
        <taxon>Tracheophyta</taxon>
        <taxon>Spermatophyta</taxon>
        <taxon>Magnoliopsida</taxon>
        <taxon>eudicotyledons</taxon>
        <taxon>Gunneridae</taxon>
        <taxon>Pentapetalae</taxon>
        <taxon>asterids</taxon>
        <taxon>campanulids</taxon>
        <taxon>Asterales</taxon>
        <taxon>Asteraceae</taxon>
        <taxon>Asteroideae</taxon>
        <taxon>Heliantheae alliance</taxon>
        <taxon>Heliantheae</taxon>
        <taxon>Helianthus</taxon>
    </lineage>
</organism>
<dbReference type="Gramene" id="mRNA:HanXRQr2_Chr04g0169541">
    <property type="protein sequence ID" value="CDS:HanXRQr2_Chr04g0169541.1"/>
    <property type="gene ID" value="HanXRQr2_Chr04g0169541"/>
</dbReference>
<reference evidence="7" key="2">
    <citation type="submission" date="2020-06" db="EMBL/GenBank/DDBJ databases">
        <title>Helianthus annuus Genome sequencing and assembly Release 2.</title>
        <authorList>
            <person name="Gouzy J."/>
            <person name="Langlade N."/>
            <person name="Munos S."/>
        </authorList>
    </citation>
    <scope>NUCLEOTIDE SEQUENCE</scope>
    <source>
        <tissue evidence="7">Leaves</tissue>
    </source>
</reference>
<dbReference type="InterPro" id="IPR007021">
    <property type="entry name" value="DUF659"/>
</dbReference>
<feature type="compositionally biased region" description="Basic and acidic residues" evidence="5">
    <location>
        <begin position="109"/>
        <end position="121"/>
    </location>
</feature>
<dbReference type="InterPro" id="IPR003656">
    <property type="entry name" value="Znf_BED"/>
</dbReference>
<evidence type="ECO:0000256" key="1">
    <source>
        <dbReference type="ARBA" id="ARBA00022723"/>
    </source>
</evidence>
<gene>
    <name evidence="7" type="ORF">HanXRQr2_Chr04g0169541</name>
</gene>
<keyword evidence="8" id="KW-1185">Reference proteome</keyword>
<keyword evidence="2 4" id="KW-0863">Zinc-finger</keyword>
<dbReference type="SUPFAM" id="SSF53098">
    <property type="entry name" value="Ribonuclease H-like"/>
    <property type="match status" value="1"/>
</dbReference>
<dbReference type="Proteomes" id="UP000215914">
    <property type="component" value="Unassembled WGS sequence"/>
</dbReference>
<dbReference type="Pfam" id="PF04937">
    <property type="entry name" value="DUF659"/>
    <property type="match status" value="1"/>
</dbReference>
<evidence type="ECO:0000313" key="8">
    <source>
        <dbReference type="Proteomes" id="UP000215914"/>
    </source>
</evidence>
<dbReference type="PANTHER" id="PTHR32166">
    <property type="entry name" value="OSJNBA0013A04.12 PROTEIN"/>
    <property type="match status" value="1"/>
</dbReference>
<dbReference type="GO" id="GO:0008270">
    <property type="term" value="F:zinc ion binding"/>
    <property type="evidence" value="ECO:0007669"/>
    <property type="project" value="UniProtKB-KW"/>
</dbReference>
<evidence type="ECO:0000256" key="5">
    <source>
        <dbReference type="SAM" id="MobiDB-lite"/>
    </source>
</evidence>
<dbReference type="InterPro" id="IPR012337">
    <property type="entry name" value="RNaseH-like_sf"/>
</dbReference>
<proteinExistence type="predicted"/>
<reference evidence="7" key="1">
    <citation type="journal article" date="2017" name="Nature">
        <title>The sunflower genome provides insights into oil metabolism, flowering and Asterid evolution.</title>
        <authorList>
            <person name="Badouin H."/>
            <person name="Gouzy J."/>
            <person name="Grassa C.J."/>
            <person name="Murat F."/>
            <person name="Staton S.E."/>
            <person name="Cottret L."/>
            <person name="Lelandais-Briere C."/>
            <person name="Owens G.L."/>
            <person name="Carrere S."/>
            <person name="Mayjonade B."/>
            <person name="Legrand L."/>
            <person name="Gill N."/>
            <person name="Kane N.C."/>
            <person name="Bowers J.E."/>
            <person name="Hubner S."/>
            <person name="Bellec A."/>
            <person name="Berard A."/>
            <person name="Berges H."/>
            <person name="Blanchet N."/>
            <person name="Boniface M.C."/>
            <person name="Brunel D."/>
            <person name="Catrice O."/>
            <person name="Chaidir N."/>
            <person name="Claudel C."/>
            <person name="Donnadieu C."/>
            <person name="Faraut T."/>
            <person name="Fievet G."/>
            <person name="Helmstetter N."/>
            <person name="King M."/>
            <person name="Knapp S.J."/>
            <person name="Lai Z."/>
            <person name="Le Paslier M.C."/>
            <person name="Lippi Y."/>
            <person name="Lorenzon L."/>
            <person name="Mandel J.R."/>
            <person name="Marage G."/>
            <person name="Marchand G."/>
            <person name="Marquand E."/>
            <person name="Bret-Mestries E."/>
            <person name="Morien E."/>
            <person name="Nambeesan S."/>
            <person name="Nguyen T."/>
            <person name="Pegot-Espagnet P."/>
            <person name="Pouilly N."/>
            <person name="Raftis F."/>
            <person name="Sallet E."/>
            <person name="Schiex T."/>
            <person name="Thomas J."/>
            <person name="Vandecasteele C."/>
            <person name="Vares D."/>
            <person name="Vear F."/>
            <person name="Vautrin S."/>
            <person name="Crespi M."/>
            <person name="Mangin B."/>
            <person name="Burke J.M."/>
            <person name="Salse J."/>
            <person name="Munos S."/>
            <person name="Vincourt P."/>
            <person name="Rieseberg L.H."/>
            <person name="Langlade N.B."/>
        </authorList>
    </citation>
    <scope>NUCLEOTIDE SEQUENCE</scope>
    <source>
        <tissue evidence="7">Leaves</tissue>
    </source>
</reference>
<dbReference type="Pfam" id="PF02892">
    <property type="entry name" value="zf-BED"/>
    <property type="match status" value="1"/>
</dbReference>
<accession>A0A9K3J8I8</accession>
<evidence type="ECO:0000259" key="6">
    <source>
        <dbReference type="PROSITE" id="PS50808"/>
    </source>
</evidence>
<keyword evidence="1" id="KW-0479">Metal-binding</keyword>
<name>A0A9K3J8I8_HELAN</name>
<feature type="domain" description="BED-type" evidence="6">
    <location>
        <begin position="6"/>
        <end position="67"/>
    </location>
</feature>
<keyword evidence="3" id="KW-0862">Zinc</keyword>
<feature type="region of interest" description="Disordered" evidence="5">
    <location>
        <begin position="105"/>
        <end position="132"/>
    </location>
</feature>
<dbReference type="PROSITE" id="PS50808">
    <property type="entry name" value="ZF_BED"/>
    <property type="match status" value="1"/>
</dbReference>
<evidence type="ECO:0000256" key="2">
    <source>
        <dbReference type="ARBA" id="ARBA00022771"/>
    </source>
</evidence>
<dbReference type="PANTHER" id="PTHR32166:SF123">
    <property type="entry name" value="BED-TYPE DOMAIN-CONTAINING PROTEIN"/>
    <property type="match status" value="1"/>
</dbReference>